<dbReference type="EMBL" id="CP001287">
    <property type="protein sequence ID" value="ACK66245.1"/>
    <property type="molecule type" value="Genomic_DNA"/>
</dbReference>
<proteinExistence type="predicted"/>
<organism evidence="2 3">
    <name type="scientific">Rippkaea orientalis (strain PCC 8801 / RF-1)</name>
    <name type="common">Cyanothece sp. (strain PCC 8801)</name>
    <dbReference type="NCBI Taxonomy" id="41431"/>
    <lineage>
        <taxon>Bacteria</taxon>
        <taxon>Bacillati</taxon>
        <taxon>Cyanobacteriota</taxon>
        <taxon>Cyanophyceae</taxon>
        <taxon>Oscillatoriophycideae</taxon>
        <taxon>Chroococcales</taxon>
        <taxon>Aphanothecaceae</taxon>
        <taxon>Rippkaea</taxon>
        <taxon>Rippkaea orientalis</taxon>
    </lineage>
</organism>
<name>B7K150_RIPO1</name>
<dbReference type="SUPFAM" id="SSF88723">
    <property type="entry name" value="PIN domain-like"/>
    <property type="match status" value="1"/>
</dbReference>
<accession>B7K150</accession>
<dbReference type="SMART" id="SM00670">
    <property type="entry name" value="PINc"/>
    <property type="match status" value="1"/>
</dbReference>
<feature type="domain" description="PIN" evidence="1">
    <location>
        <begin position="4"/>
        <end position="117"/>
    </location>
</feature>
<dbReference type="Gene3D" id="3.40.50.1010">
    <property type="entry name" value="5'-nuclease"/>
    <property type="match status" value="1"/>
</dbReference>
<protein>
    <submittedName>
        <fullName evidence="2">Nucleotide binding protein PINc</fullName>
    </submittedName>
</protein>
<dbReference type="Pfam" id="PF13470">
    <property type="entry name" value="PIN_3"/>
    <property type="match status" value="1"/>
</dbReference>
<dbReference type="PANTHER" id="PTHR34610:SF3">
    <property type="entry name" value="SSL7007 PROTEIN"/>
    <property type="match status" value="1"/>
</dbReference>
<evidence type="ECO:0000313" key="2">
    <source>
        <dbReference type="EMBL" id="ACK66245.1"/>
    </source>
</evidence>
<dbReference type="eggNOG" id="COG1569">
    <property type="taxonomic scope" value="Bacteria"/>
</dbReference>
<dbReference type="Proteomes" id="UP000008204">
    <property type="component" value="Chromosome"/>
</dbReference>
<evidence type="ECO:0000259" key="1">
    <source>
        <dbReference type="SMART" id="SM00670"/>
    </source>
</evidence>
<dbReference type="RefSeq" id="WP_012595513.1">
    <property type="nucleotide sequence ID" value="NC_011726.1"/>
</dbReference>
<dbReference type="InterPro" id="IPR002850">
    <property type="entry name" value="PIN_toxin-like"/>
</dbReference>
<evidence type="ECO:0000313" key="3">
    <source>
        <dbReference type="Proteomes" id="UP000008204"/>
    </source>
</evidence>
<gene>
    <name evidence="2" type="ordered locus">PCC8801_2217</name>
</gene>
<dbReference type="OrthoDB" id="426765at2"/>
<reference evidence="3" key="1">
    <citation type="journal article" date="2011" name="MBio">
        <title>Novel metabolic attributes of the genus Cyanothece, comprising a group of unicellular nitrogen-fixing Cyanobacteria.</title>
        <authorList>
            <person name="Bandyopadhyay A."/>
            <person name="Elvitigala T."/>
            <person name="Welsh E."/>
            <person name="Stockel J."/>
            <person name="Liberton M."/>
            <person name="Min H."/>
            <person name="Sherman L.A."/>
            <person name="Pakrasi H.B."/>
        </authorList>
    </citation>
    <scope>NUCLEOTIDE SEQUENCE [LARGE SCALE GENOMIC DNA]</scope>
    <source>
        <strain evidence="3">PCC 8801</strain>
    </source>
</reference>
<sequence length="141" mass="16396">MKKLKFVLDTNIIISAFLFQNSKPRQALELAKNHHLILLSTNIIQEMRTVIQRPKFDRYISLSLREELLDTLIESSLMIDPDEIVTECRDPKDNKYLELAITGQAKCIITGDEDLLILNPFREIPIMTVQEFLTTYEEVTE</sequence>
<dbReference type="HOGENOM" id="CLU_116617_3_2_3"/>
<dbReference type="KEGG" id="cyp:PCC8801_2217"/>
<dbReference type="InterPro" id="IPR002716">
    <property type="entry name" value="PIN_dom"/>
</dbReference>
<dbReference type="InterPro" id="IPR029060">
    <property type="entry name" value="PIN-like_dom_sf"/>
</dbReference>
<dbReference type="STRING" id="41431.PCC8801_2217"/>
<dbReference type="AlphaFoldDB" id="B7K150"/>
<keyword evidence="3" id="KW-1185">Reference proteome</keyword>
<dbReference type="NCBIfam" id="TIGR00305">
    <property type="entry name" value="putative toxin-antitoxin system toxin component, PIN family"/>
    <property type="match status" value="1"/>
</dbReference>
<dbReference type="PANTHER" id="PTHR34610">
    <property type="entry name" value="SSL7007 PROTEIN"/>
    <property type="match status" value="1"/>
</dbReference>